<dbReference type="RefSeq" id="WP_340271656.1">
    <property type="nucleotide sequence ID" value="NZ_JBBEOG010000013.1"/>
</dbReference>
<evidence type="ECO:0000313" key="1">
    <source>
        <dbReference type="EMBL" id="MFC5382409.1"/>
    </source>
</evidence>
<accession>A0ABW0GRY1</accession>
<protein>
    <submittedName>
        <fullName evidence="1">Uncharacterized protein</fullName>
    </submittedName>
</protein>
<dbReference type="EMBL" id="JBHSLD010000026">
    <property type="protein sequence ID" value="MFC5382409.1"/>
    <property type="molecule type" value="Genomic_DNA"/>
</dbReference>
<name>A0ABW0GRY1_9MICO</name>
<comment type="caution">
    <text evidence="1">The sequence shown here is derived from an EMBL/GenBank/DDBJ whole genome shotgun (WGS) entry which is preliminary data.</text>
</comment>
<proteinExistence type="predicted"/>
<organism evidence="1 2">
    <name type="scientific">Aquipuribacter nitratireducens</name>
    <dbReference type="NCBI Taxonomy" id="650104"/>
    <lineage>
        <taxon>Bacteria</taxon>
        <taxon>Bacillati</taxon>
        <taxon>Actinomycetota</taxon>
        <taxon>Actinomycetes</taxon>
        <taxon>Micrococcales</taxon>
        <taxon>Intrasporangiaceae</taxon>
        <taxon>Aquipuribacter</taxon>
    </lineage>
</organism>
<dbReference type="Proteomes" id="UP001596122">
    <property type="component" value="Unassembled WGS sequence"/>
</dbReference>
<sequence>MTYGRSASGRVPPGWPAAVPPPGEPRFVERAVGWLLDACPPDYRGHAVLLAHPVVLAWLATRHVDAQLDGLSRALSTARGELAEAGVATGTVEATLEVLHAEGARLRATRRGCTLLADALRGGRWVPRL</sequence>
<keyword evidence="2" id="KW-1185">Reference proteome</keyword>
<gene>
    <name evidence="1" type="ORF">ACFPJ6_16710</name>
</gene>
<evidence type="ECO:0000313" key="2">
    <source>
        <dbReference type="Proteomes" id="UP001596122"/>
    </source>
</evidence>
<reference evidence="2" key="1">
    <citation type="journal article" date="2019" name="Int. J. Syst. Evol. Microbiol.">
        <title>The Global Catalogue of Microorganisms (GCM) 10K type strain sequencing project: providing services to taxonomists for standard genome sequencing and annotation.</title>
        <authorList>
            <consortium name="The Broad Institute Genomics Platform"/>
            <consortium name="The Broad Institute Genome Sequencing Center for Infectious Disease"/>
            <person name="Wu L."/>
            <person name="Ma J."/>
        </authorList>
    </citation>
    <scope>NUCLEOTIDE SEQUENCE [LARGE SCALE GENOMIC DNA]</scope>
    <source>
        <strain evidence="2">CCUG 43114</strain>
    </source>
</reference>